<dbReference type="EMBL" id="CADCTH010000585">
    <property type="protein sequence ID" value="CAA9293351.1"/>
    <property type="molecule type" value="Genomic_DNA"/>
</dbReference>
<protein>
    <submittedName>
        <fullName evidence="1">Uncharacterized protein</fullName>
    </submittedName>
</protein>
<reference evidence="1" key="1">
    <citation type="submission" date="2020-02" db="EMBL/GenBank/DDBJ databases">
        <authorList>
            <person name="Meier V. D."/>
        </authorList>
    </citation>
    <scope>NUCLEOTIDE SEQUENCE</scope>
    <source>
        <strain evidence="1">AVDCRST_MAG54</strain>
    </source>
</reference>
<organism evidence="1">
    <name type="scientific">uncultured Actinomycetospora sp</name>
    <dbReference type="NCBI Taxonomy" id="1135996"/>
    <lineage>
        <taxon>Bacteria</taxon>
        <taxon>Bacillati</taxon>
        <taxon>Actinomycetota</taxon>
        <taxon>Actinomycetes</taxon>
        <taxon>Pseudonocardiales</taxon>
        <taxon>Pseudonocardiaceae</taxon>
        <taxon>Actinomycetospora</taxon>
        <taxon>environmental samples</taxon>
    </lineage>
</organism>
<feature type="non-terminal residue" evidence="1">
    <location>
        <position position="42"/>
    </location>
</feature>
<proteinExistence type="predicted"/>
<accession>A0A6J4K1J8</accession>
<sequence>MDPAVDAAALVADTPRAQAAALRAGHVTAVELAAATVAAARE</sequence>
<gene>
    <name evidence="1" type="ORF">AVDCRST_MAG54-4637</name>
</gene>
<name>A0A6J4K1J8_9PSEU</name>
<evidence type="ECO:0000313" key="1">
    <source>
        <dbReference type="EMBL" id="CAA9293351.1"/>
    </source>
</evidence>
<dbReference type="AlphaFoldDB" id="A0A6J4K1J8"/>